<reference evidence="1 2" key="1">
    <citation type="submission" date="2014-10" db="EMBL/GenBank/DDBJ databases">
        <title>Genome sequence of Ponticoccus sp. strain UMTAT08 isolated from clonal culture of toxic dinoflagellate Alexandrium tamiyavanichii.</title>
        <authorList>
            <person name="Gan H.Y."/>
            <person name="Muhd D.-D."/>
            <person name="Mohd Noor M.E."/>
            <person name="Yeong Y.S."/>
            <person name="Usup G."/>
        </authorList>
    </citation>
    <scope>NUCLEOTIDE SEQUENCE [LARGE SCALE GENOMIC DNA]</scope>
    <source>
        <strain evidence="1 2">UMTAT08</strain>
    </source>
</reference>
<dbReference type="STRING" id="561184.SAMN05216376_104357"/>
<comment type="caution">
    <text evidence="1">The sequence shown here is derived from an EMBL/GenBank/DDBJ whole genome shotgun (WGS) entry which is preliminary data.</text>
</comment>
<dbReference type="InterPro" id="IPR025638">
    <property type="entry name" value="DUF4336"/>
</dbReference>
<dbReference type="RefSeq" id="WP_043143951.1">
    <property type="nucleotide sequence ID" value="NZ_JSUQ01000014.1"/>
</dbReference>
<dbReference type="EMBL" id="JSUQ01000014">
    <property type="protein sequence ID" value="KHQ51834.1"/>
    <property type="molecule type" value="Genomic_DNA"/>
</dbReference>
<dbReference type="Proteomes" id="UP000030960">
    <property type="component" value="Unassembled WGS sequence"/>
</dbReference>
<dbReference type="PATRIC" id="fig|1515334.3.peg.3487"/>
<name>A0A0B3SMT2_9RHOB</name>
<sequence length="231" mass="25560">MTRLIPLGHDLWTVDGPPIRGAAGFDFPTRMCVARLPDGGLWVHSPIAPDPALARDLASLGPVRHLVAPNDLHHSFLARWASTYPAVQVHAAPGVQAKSPGVAVDHPLDEVPPPDWADTLDQLVFAGNRITTEVVFFHRPSGTAIFTDLLQQLPEGMNRGWRATVARIDLMTASAPTVPRKFRIAFTNRRALRHSLKRLRAWPVRQMVMAHGPVVTQNAERLLARAFDWAR</sequence>
<dbReference type="SUPFAM" id="SSF56281">
    <property type="entry name" value="Metallo-hydrolase/oxidoreductase"/>
    <property type="match status" value="1"/>
</dbReference>
<protein>
    <recommendedName>
        <fullName evidence="3">DUF4336 domain-containing protein</fullName>
    </recommendedName>
</protein>
<proteinExistence type="predicted"/>
<evidence type="ECO:0000313" key="2">
    <source>
        <dbReference type="Proteomes" id="UP000030960"/>
    </source>
</evidence>
<dbReference type="PANTHER" id="PTHR33835">
    <property type="entry name" value="YALI0C07656P"/>
    <property type="match status" value="1"/>
</dbReference>
<dbReference type="PANTHER" id="PTHR33835:SF1">
    <property type="entry name" value="METALLO-BETA-LACTAMASE DOMAIN-CONTAINING PROTEIN"/>
    <property type="match status" value="1"/>
</dbReference>
<evidence type="ECO:0000313" key="1">
    <source>
        <dbReference type="EMBL" id="KHQ51834.1"/>
    </source>
</evidence>
<organism evidence="1 2">
    <name type="scientific">Mameliella alba</name>
    <dbReference type="NCBI Taxonomy" id="561184"/>
    <lineage>
        <taxon>Bacteria</taxon>
        <taxon>Pseudomonadati</taxon>
        <taxon>Pseudomonadota</taxon>
        <taxon>Alphaproteobacteria</taxon>
        <taxon>Rhodobacterales</taxon>
        <taxon>Roseobacteraceae</taxon>
        <taxon>Mameliella</taxon>
    </lineage>
</organism>
<accession>A0A0B3SMT2</accession>
<dbReference type="OrthoDB" id="450111at2"/>
<gene>
    <name evidence="1" type="ORF">OA50_03471</name>
</gene>
<keyword evidence="2" id="KW-1185">Reference proteome</keyword>
<dbReference type="Pfam" id="PF14234">
    <property type="entry name" value="DUF4336"/>
    <property type="match status" value="1"/>
</dbReference>
<dbReference type="AlphaFoldDB" id="A0A0B3SMT2"/>
<evidence type="ECO:0008006" key="3">
    <source>
        <dbReference type="Google" id="ProtNLM"/>
    </source>
</evidence>
<dbReference type="InterPro" id="IPR036866">
    <property type="entry name" value="RibonucZ/Hydroxyglut_hydro"/>
</dbReference>